<dbReference type="eggNOG" id="COG0714">
    <property type="taxonomic scope" value="Bacteria"/>
</dbReference>
<protein>
    <submittedName>
        <fullName evidence="6">ATPase associated with various cellular activities AAA_3</fullName>
    </submittedName>
</protein>
<organism evidence="6 7">
    <name type="scientific">Chloroflexus aurantiacus (strain ATCC 29366 / DSM 635 / J-10-fl)</name>
    <dbReference type="NCBI Taxonomy" id="324602"/>
    <lineage>
        <taxon>Bacteria</taxon>
        <taxon>Bacillati</taxon>
        <taxon>Chloroflexota</taxon>
        <taxon>Chloroflexia</taxon>
        <taxon>Chloroflexales</taxon>
        <taxon>Chloroflexineae</taxon>
        <taxon>Chloroflexaceae</taxon>
        <taxon>Chloroflexus</taxon>
    </lineage>
</organism>
<reference evidence="7" key="1">
    <citation type="journal article" date="2011" name="BMC Genomics">
        <title>Complete genome sequence of the filamentous anoxygenic phototrophic bacterium Chloroflexus aurantiacus.</title>
        <authorList>
            <person name="Tang K.H."/>
            <person name="Barry K."/>
            <person name="Chertkov O."/>
            <person name="Dalin E."/>
            <person name="Han C.S."/>
            <person name="Hauser L.J."/>
            <person name="Honchak B.M."/>
            <person name="Karbach L.E."/>
            <person name="Land M.L."/>
            <person name="Lapidus A."/>
            <person name="Larimer F.W."/>
            <person name="Mikhailova N."/>
            <person name="Pitluck S."/>
            <person name="Pierson B.K."/>
            <person name="Blankenship R.E."/>
        </authorList>
    </citation>
    <scope>NUCLEOTIDE SEQUENCE [LARGE SCALE GENOMIC DNA]</scope>
    <source>
        <strain evidence="7">ATCC 29366 / DSM 635 / J-10-fl</strain>
    </source>
</reference>
<name>A9WG21_CHLAA</name>
<accession>A9WG21</accession>
<evidence type="ECO:0000256" key="1">
    <source>
        <dbReference type="ARBA" id="ARBA00022741"/>
    </source>
</evidence>
<dbReference type="GO" id="GO:0016887">
    <property type="term" value="F:ATP hydrolysis activity"/>
    <property type="evidence" value="ECO:0007669"/>
    <property type="project" value="InterPro"/>
</dbReference>
<dbReference type="PATRIC" id="fig|324602.8.peg.3375"/>
<evidence type="ECO:0000313" key="6">
    <source>
        <dbReference type="EMBL" id="ABY36175.1"/>
    </source>
</evidence>
<comment type="similarity">
    <text evidence="3">Belongs to the MoxR family.</text>
</comment>
<dbReference type="STRING" id="324602.Caur_2976"/>
<feature type="domain" description="ChlI/MoxR AAA lid" evidence="5">
    <location>
        <begin position="254"/>
        <end position="327"/>
    </location>
</feature>
<dbReference type="InterPro" id="IPR050764">
    <property type="entry name" value="CbbQ/NirQ/NorQ/GpvN"/>
</dbReference>
<dbReference type="Pfam" id="PF07726">
    <property type="entry name" value="AAA_3"/>
    <property type="match status" value="1"/>
</dbReference>
<proteinExistence type="inferred from homology"/>
<dbReference type="AlphaFoldDB" id="A9WG21"/>
<evidence type="ECO:0000256" key="3">
    <source>
        <dbReference type="ARBA" id="ARBA00061607"/>
    </source>
</evidence>
<evidence type="ECO:0000313" key="7">
    <source>
        <dbReference type="Proteomes" id="UP000002008"/>
    </source>
</evidence>
<gene>
    <name evidence="6" type="ordered locus">Caur_2976</name>
</gene>
<dbReference type="CDD" id="cd00009">
    <property type="entry name" value="AAA"/>
    <property type="match status" value="1"/>
</dbReference>
<dbReference type="PANTHER" id="PTHR42759:SF5">
    <property type="entry name" value="METHANOL DEHYDROGENASE REGULATOR"/>
    <property type="match status" value="1"/>
</dbReference>
<dbReference type="PIRSF" id="PIRSF002849">
    <property type="entry name" value="AAA_ATPase_chaperone_MoxR_prd"/>
    <property type="match status" value="1"/>
</dbReference>
<dbReference type="InParanoid" id="A9WG21"/>
<dbReference type="InterPro" id="IPR027417">
    <property type="entry name" value="P-loop_NTPase"/>
</dbReference>
<evidence type="ECO:0000259" key="4">
    <source>
        <dbReference type="Pfam" id="PF07726"/>
    </source>
</evidence>
<sequence length="342" mass="36961">MSCGQPWYSIWNGVFVVSTVSETAIAEIHRVTTAIREQIGRVIVGKEAIIDLLLAALLCEGHVLLEDVPGTGKTTLARTLAGTLGCTFQRIQFTPDLLPSDVTGLSFFNQKIGEFQFRPGPIFAQIVLTDEINRATPRTQSALLEAMQERTVSIDGETRPLPRPFLVIATQNPIELEGTFPLPEAQLDRFLIKVAMGYPSAVEEEEIVQRSLTPAGNLSLAPVVSAEQVRGLQEAVRGVAINPPVRQYLVAITRATRERAEIELGASPRGSLALAHLAQARAAMAGRSFVLPDDVKAMVVPALNHRLILTAEARLRGQTTTAILEQILAQIPVPVEGEGVTG</sequence>
<dbReference type="EnsemblBacteria" id="ABY36175">
    <property type="protein sequence ID" value="ABY36175"/>
    <property type="gene ID" value="Caur_2976"/>
</dbReference>
<keyword evidence="7" id="KW-1185">Reference proteome</keyword>
<dbReference type="GO" id="GO:0005524">
    <property type="term" value="F:ATP binding"/>
    <property type="evidence" value="ECO:0007669"/>
    <property type="project" value="UniProtKB-KW"/>
</dbReference>
<dbReference type="KEGG" id="cau:Caur_2976"/>
<dbReference type="Gene3D" id="3.40.50.300">
    <property type="entry name" value="P-loop containing nucleotide triphosphate hydrolases"/>
    <property type="match status" value="1"/>
</dbReference>
<evidence type="ECO:0000259" key="5">
    <source>
        <dbReference type="Pfam" id="PF17863"/>
    </source>
</evidence>
<keyword evidence="1" id="KW-0547">Nucleotide-binding</keyword>
<dbReference type="Pfam" id="PF17863">
    <property type="entry name" value="AAA_lid_2"/>
    <property type="match status" value="1"/>
</dbReference>
<keyword evidence="2" id="KW-0067">ATP-binding</keyword>
<dbReference type="Gene3D" id="1.10.8.80">
    <property type="entry name" value="Magnesium chelatase subunit I, C-Terminal domain"/>
    <property type="match status" value="1"/>
</dbReference>
<feature type="domain" description="ATPase AAA-3" evidence="4">
    <location>
        <begin position="62"/>
        <end position="192"/>
    </location>
</feature>
<dbReference type="PANTHER" id="PTHR42759">
    <property type="entry name" value="MOXR FAMILY PROTEIN"/>
    <property type="match status" value="1"/>
</dbReference>
<dbReference type="Proteomes" id="UP000002008">
    <property type="component" value="Chromosome"/>
</dbReference>
<evidence type="ECO:0000256" key="2">
    <source>
        <dbReference type="ARBA" id="ARBA00022840"/>
    </source>
</evidence>
<dbReference type="InterPro" id="IPR011703">
    <property type="entry name" value="ATPase_AAA-3"/>
</dbReference>
<dbReference type="InterPro" id="IPR041628">
    <property type="entry name" value="ChlI/MoxR_AAA_lid"/>
</dbReference>
<dbReference type="RefSeq" id="WP_012258828.1">
    <property type="nucleotide sequence ID" value="NC_010175.1"/>
</dbReference>
<dbReference type="HOGENOM" id="CLU_034716_2_0_0"/>
<dbReference type="FunFam" id="3.40.50.300:FF:000640">
    <property type="entry name" value="MoxR family ATPase"/>
    <property type="match status" value="1"/>
</dbReference>
<dbReference type="SUPFAM" id="SSF52540">
    <property type="entry name" value="P-loop containing nucleoside triphosphate hydrolases"/>
    <property type="match status" value="1"/>
</dbReference>
<dbReference type="EMBL" id="CP000909">
    <property type="protein sequence ID" value="ABY36175.1"/>
    <property type="molecule type" value="Genomic_DNA"/>
</dbReference>